<feature type="non-terminal residue" evidence="1">
    <location>
        <position position="41"/>
    </location>
</feature>
<gene>
    <name evidence="1" type="ORF">AWRI1631_122610</name>
</gene>
<protein>
    <submittedName>
        <fullName evidence="1">Uncharacterized protein</fullName>
    </submittedName>
</protein>
<sequence length="41" mass="4441">MKSTISSGVLCKSLMNETIVSSEKLGLISNRMSSISLLIRL</sequence>
<dbReference type="EMBL" id="ABSV01001646">
    <property type="protein sequence ID" value="EDZ70553.1"/>
    <property type="molecule type" value="Genomic_DNA"/>
</dbReference>
<dbReference type="Proteomes" id="UP000008988">
    <property type="component" value="Unassembled WGS sequence"/>
</dbReference>
<evidence type="ECO:0000313" key="2">
    <source>
        <dbReference type="Proteomes" id="UP000008988"/>
    </source>
</evidence>
<organism evidence="1 2">
    <name type="scientific">Saccharomyces cerevisiae (strain AWRI1631)</name>
    <name type="common">Baker's yeast</name>
    <dbReference type="NCBI Taxonomy" id="545124"/>
    <lineage>
        <taxon>Eukaryota</taxon>
        <taxon>Fungi</taxon>
        <taxon>Dikarya</taxon>
        <taxon>Ascomycota</taxon>
        <taxon>Saccharomycotina</taxon>
        <taxon>Saccharomycetes</taxon>
        <taxon>Saccharomycetales</taxon>
        <taxon>Saccharomycetaceae</taxon>
        <taxon>Saccharomyces</taxon>
    </lineage>
</organism>
<evidence type="ECO:0000313" key="1">
    <source>
        <dbReference type="EMBL" id="EDZ70553.1"/>
    </source>
</evidence>
<comment type="caution">
    <text evidence="1">The sequence shown here is derived from an EMBL/GenBank/DDBJ whole genome shotgun (WGS) entry which is preliminary data.</text>
</comment>
<name>B5VND9_YEAS6</name>
<dbReference type="AlphaFoldDB" id="B5VND9"/>
<proteinExistence type="predicted"/>
<reference evidence="1 2" key="1">
    <citation type="journal article" date="2008" name="FEMS Yeast Res.">
        <title>Comparative genome analysis of a Saccharomyces cerevisiae wine strain.</title>
        <authorList>
            <person name="Borneman A.R."/>
            <person name="Forgan A.H."/>
            <person name="Pretorius I.S."/>
            <person name="Chambers P.J."/>
        </authorList>
    </citation>
    <scope>NUCLEOTIDE SEQUENCE [LARGE SCALE GENOMIC DNA]</scope>
    <source>
        <strain evidence="1 2">AWRI1631</strain>
    </source>
</reference>
<accession>B5VND9</accession>